<dbReference type="PRINTS" id="PR00080">
    <property type="entry name" value="SDRFAMILY"/>
</dbReference>
<dbReference type="CDD" id="cd05233">
    <property type="entry name" value="SDR_c"/>
    <property type="match status" value="1"/>
</dbReference>
<proteinExistence type="inferred from homology"/>
<dbReference type="PANTHER" id="PTHR43975">
    <property type="entry name" value="ZGC:101858"/>
    <property type="match status" value="1"/>
</dbReference>
<evidence type="ECO:0000256" key="1">
    <source>
        <dbReference type="ARBA" id="ARBA00006484"/>
    </source>
</evidence>
<dbReference type="PANTHER" id="PTHR43975:SF2">
    <property type="entry name" value="EG:BACR7A4.14 PROTEIN-RELATED"/>
    <property type="match status" value="1"/>
</dbReference>
<dbReference type="PRINTS" id="PR00081">
    <property type="entry name" value="GDHRDH"/>
</dbReference>
<protein>
    <submittedName>
        <fullName evidence="3">3-oxoacyl-ACP reductase</fullName>
    </submittedName>
</protein>
<feature type="domain" description="Ketoreductase" evidence="2">
    <location>
        <begin position="19"/>
        <end position="195"/>
    </location>
</feature>
<dbReference type="InterPro" id="IPR020904">
    <property type="entry name" value="Sc_DH/Rdtase_CS"/>
</dbReference>
<dbReference type="InterPro" id="IPR002347">
    <property type="entry name" value="SDR_fam"/>
</dbReference>
<keyword evidence="4" id="KW-1185">Reference proteome</keyword>
<dbReference type="EMBL" id="BJYZ01000013">
    <property type="protein sequence ID" value="GEO38849.1"/>
    <property type="molecule type" value="Genomic_DNA"/>
</dbReference>
<dbReference type="InterPro" id="IPR036291">
    <property type="entry name" value="NAD(P)-bd_dom_sf"/>
</dbReference>
<dbReference type="AlphaFoldDB" id="A0A512DQV8"/>
<accession>A0A512DQV8</accession>
<name>A0A512DQV8_9PROT</name>
<evidence type="ECO:0000259" key="2">
    <source>
        <dbReference type="SMART" id="SM00822"/>
    </source>
</evidence>
<gene>
    <name evidence="3" type="ORF">SAE02_29970</name>
</gene>
<dbReference type="InterPro" id="IPR057326">
    <property type="entry name" value="KR_dom"/>
</dbReference>
<dbReference type="FunFam" id="3.40.50.720:FF:000084">
    <property type="entry name" value="Short-chain dehydrogenase reductase"/>
    <property type="match status" value="1"/>
</dbReference>
<dbReference type="NCBIfam" id="NF005559">
    <property type="entry name" value="PRK07231.1"/>
    <property type="match status" value="1"/>
</dbReference>
<sequence length="266" mass="27590">MGGSHNPENAAMSERFKDKVVIVTGAGSGIGAATARRFSDEGASVVLSGRTESKLKDVAKDLDVGRTLVHVADVADQKSVEGLVAAAVEKFGRLDVLVNNAGIAPTGPVTEVPVEDWHSVIATDVSGVFYGCRAAAPHLLKTGGSIVNVSSVSGLGGDWNMSFYNAAKGAVSNFTRSLALELGGKGVRVNAVNPSLTFTDLTQDMKDDQKLMDKFMERIPLGRAANPEDIAPVIAFLASDDARFVNGVNLPVDGGLSASNGQPPLA</sequence>
<organism evidence="3 4">
    <name type="scientific">Skermanella aerolata</name>
    <dbReference type="NCBI Taxonomy" id="393310"/>
    <lineage>
        <taxon>Bacteria</taxon>
        <taxon>Pseudomonadati</taxon>
        <taxon>Pseudomonadota</taxon>
        <taxon>Alphaproteobacteria</taxon>
        <taxon>Rhodospirillales</taxon>
        <taxon>Azospirillaceae</taxon>
        <taxon>Skermanella</taxon>
    </lineage>
</organism>
<dbReference type="SMART" id="SM00822">
    <property type="entry name" value="PKS_KR"/>
    <property type="match status" value="1"/>
</dbReference>
<dbReference type="SUPFAM" id="SSF51735">
    <property type="entry name" value="NAD(P)-binding Rossmann-fold domains"/>
    <property type="match status" value="1"/>
</dbReference>
<dbReference type="PROSITE" id="PS00061">
    <property type="entry name" value="ADH_SHORT"/>
    <property type="match status" value="1"/>
</dbReference>
<dbReference type="Gene3D" id="3.40.50.720">
    <property type="entry name" value="NAD(P)-binding Rossmann-like Domain"/>
    <property type="match status" value="1"/>
</dbReference>
<reference evidence="3 4" key="1">
    <citation type="submission" date="2019-07" db="EMBL/GenBank/DDBJ databases">
        <title>Whole genome shotgun sequence of Skermanella aerolata NBRC 106429.</title>
        <authorList>
            <person name="Hosoyama A."/>
            <person name="Uohara A."/>
            <person name="Ohji S."/>
            <person name="Ichikawa N."/>
        </authorList>
    </citation>
    <scope>NUCLEOTIDE SEQUENCE [LARGE SCALE GENOMIC DNA]</scope>
    <source>
        <strain evidence="3 4">NBRC 106429</strain>
    </source>
</reference>
<evidence type="ECO:0000313" key="4">
    <source>
        <dbReference type="Proteomes" id="UP000321523"/>
    </source>
</evidence>
<dbReference type="Proteomes" id="UP000321523">
    <property type="component" value="Unassembled WGS sequence"/>
</dbReference>
<evidence type="ECO:0000313" key="3">
    <source>
        <dbReference type="EMBL" id="GEO38849.1"/>
    </source>
</evidence>
<dbReference type="Pfam" id="PF13561">
    <property type="entry name" value="adh_short_C2"/>
    <property type="match status" value="1"/>
</dbReference>
<comment type="similarity">
    <text evidence="1">Belongs to the short-chain dehydrogenases/reductases (SDR) family.</text>
</comment>
<comment type="caution">
    <text evidence="3">The sequence shown here is derived from an EMBL/GenBank/DDBJ whole genome shotgun (WGS) entry which is preliminary data.</text>
</comment>